<comment type="caution">
    <text evidence="1">The sequence shown here is derived from an EMBL/GenBank/DDBJ whole genome shotgun (WGS) entry which is preliminary data.</text>
</comment>
<name>A0A7V9Z9B6_9BACL</name>
<gene>
    <name evidence="1" type="ORF">HNR31_003273</name>
</gene>
<reference evidence="1 2" key="1">
    <citation type="submission" date="2020-07" db="EMBL/GenBank/DDBJ databases">
        <title>Genomic Encyclopedia of Type Strains, Phase IV (KMG-IV): sequencing the most valuable type-strain genomes for metagenomic binning, comparative biology and taxonomic classification.</title>
        <authorList>
            <person name="Goeker M."/>
        </authorList>
    </citation>
    <scope>NUCLEOTIDE SEQUENCE [LARGE SCALE GENOMIC DNA]</scope>
    <source>
        <strain evidence="1 2">DSM 15730</strain>
    </source>
</reference>
<evidence type="ECO:0000313" key="1">
    <source>
        <dbReference type="EMBL" id="MBA2876455.1"/>
    </source>
</evidence>
<sequence length="72" mass="8722">MERYQDEEQRKGFLFLMNCEKGTHLHGYSKLARFQKPDMTSDAKNRPKDQEDFLPKEYIWSVHQLHPYVGYN</sequence>
<protein>
    <submittedName>
        <fullName evidence="1">Uncharacterized protein</fullName>
    </submittedName>
</protein>
<evidence type="ECO:0000313" key="2">
    <source>
        <dbReference type="Proteomes" id="UP000523087"/>
    </source>
</evidence>
<dbReference type="Proteomes" id="UP000523087">
    <property type="component" value="Unassembled WGS sequence"/>
</dbReference>
<dbReference type="EMBL" id="JACDUT010000012">
    <property type="protein sequence ID" value="MBA2876455.1"/>
    <property type="molecule type" value="Genomic_DNA"/>
</dbReference>
<accession>A0A7V9Z9B6</accession>
<proteinExistence type="predicted"/>
<keyword evidence="2" id="KW-1185">Reference proteome</keyword>
<dbReference type="AlphaFoldDB" id="A0A7V9Z9B6"/>
<organism evidence="1 2">
    <name type="scientific">Thermaerobacillus caldiproteolyticus</name>
    <dbReference type="NCBI Taxonomy" id="247480"/>
    <lineage>
        <taxon>Bacteria</taxon>
        <taxon>Bacillati</taxon>
        <taxon>Bacillota</taxon>
        <taxon>Bacilli</taxon>
        <taxon>Bacillales</taxon>
        <taxon>Anoxybacillaceae</taxon>
        <taxon>Thermaerobacillus</taxon>
    </lineage>
</organism>